<organism evidence="2 3">
    <name type="scientific">Nephila pilipes</name>
    <name type="common">Giant wood spider</name>
    <name type="synonym">Nephila maculata</name>
    <dbReference type="NCBI Taxonomy" id="299642"/>
    <lineage>
        <taxon>Eukaryota</taxon>
        <taxon>Metazoa</taxon>
        <taxon>Ecdysozoa</taxon>
        <taxon>Arthropoda</taxon>
        <taxon>Chelicerata</taxon>
        <taxon>Arachnida</taxon>
        <taxon>Araneae</taxon>
        <taxon>Araneomorphae</taxon>
        <taxon>Entelegynae</taxon>
        <taxon>Araneoidea</taxon>
        <taxon>Nephilidae</taxon>
        <taxon>Nephila</taxon>
    </lineage>
</organism>
<accession>A0A8X6IAA3</accession>
<dbReference type="AlphaFoldDB" id="A0A8X6IAA3"/>
<dbReference type="OrthoDB" id="8123891at2759"/>
<evidence type="ECO:0000259" key="1">
    <source>
        <dbReference type="SMART" id="SM00596"/>
    </source>
</evidence>
<protein>
    <recommendedName>
        <fullName evidence="1">Pre-C2HC domain-containing protein</fullName>
    </recommendedName>
</protein>
<comment type="caution">
    <text evidence="2">The sequence shown here is derived from an EMBL/GenBank/DDBJ whole genome shotgun (WGS) entry which is preliminary data.</text>
</comment>
<feature type="domain" description="Pre-C2HC" evidence="1">
    <location>
        <begin position="15"/>
        <end position="83"/>
    </location>
</feature>
<sequence length="88" mass="10163">MIRAVIRGMPIDTPVQEILQDLDELNIHAEECHTMTNKRNDTPMPLFLVTLKKTDDNKEIFNLTEIYSLKIEVEALKKELGPAQCHRC</sequence>
<dbReference type="InterPro" id="IPR006579">
    <property type="entry name" value="Pre_C2HC_dom"/>
</dbReference>
<dbReference type="SMART" id="SM00596">
    <property type="entry name" value="PRE_C2HC"/>
    <property type="match status" value="1"/>
</dbReference>
<evidence type="ECO:0000313" key="3">
    <source>
        <dbReference type="Proteomes" id="UP000887013"/>
    </source>
</evidence>
<reference evidence="2" key="1">
    <citation type="submission" date="2020-08" db="EMBL/GenBank/DDBJ databases">
        <title>Multicomponent nature underlies the extraordinary mechanical properties of spider dragline silk.</title>
        <authorList>
            <person name="Kono N."/>
            <person name="Nakamura H."/>
            <person name="Mori M."/>
            <person name="Yoshida Y."/>
            <person name="Ohtoshi R."/>
            <person name="Malay A.D."/>
            <person name="Moran D.A.P."/>
            <person name="Tomita M."/>
            <person name="Numata K."/>
            <person name="Arakawa K."/>
        </authorList>
    </citation>
    <scope>NUCLEOTIDE SEQUENCE</scope>
</reference>
<gene>
    <name evidence="2" type="ORF">NPIL_96161</name>
</gene>
<evidence type="ECO:0000313" key="2">
    <source>
        <dbReference type="EMBL" id="GFS37733.1"/>
    </source>
</evidence>
<dbReference type="Pfam" id="PF07530">
    <property type="entry name" value="PRE_C2HC"/>
    <property type="match status" value="1"/>
</dbReference>
<dbReference type="EMBL" id="BMAW01043135">
    <property type="protein sequence ID" value="GFS37733.1"/>
    <property type="molecule type" value="Genomic_DNA"/>
</dbReference>
<keyword evidence="3" id="KW-1185">Reference proteome</keyword>
<name>A0A8X6IAA3_NEPPI</name>
<proteinExistence type="predicted"/>
<dbReference type="Proteomes" id="UP000887013">
    <property type="component" value="Unassembled WGS sequence"/>
</dbReference>